<sequence length="122" mass="13772">MDIVERYDVAQAVAGENGVRNAKLESGKPAYVDFDVRTTNADDDEEDYPNEWRAGNWFRKTSPQIQARHGPAVPAVRTRLLLLLLFACERRLQPPYPQSASRMPIPSLASYFSNNALMFEGL</sequence>
<keyword evidence="2" id="KW-1185">Reference proteome</keyword>
<dbReference type="HOGENOM" id="CLU_2026917_0_0_1"/>
<proteinExistence type="predicted"/>
<reference evidence="2" key="1">
    <citation type="journal article" date="2014" name="Proc. Natl. Acad. Sci. U.S.A.">
        <title>Extensive sampling of basidiomycete genomes demonstrates inadequacy of the white-rot/brown-rot paradigm for wood decay fungi.</title>
        <authorList>
            <person name="Riley R."/>
            <person name="Salamov A.A."/>
            <person name="Brown D.W."/>
            <person name="Nagy L.G."/>
            <person name="Floudas D."/>
            <person name="Held B.W."/>
            <person name="Levasseur A."/>
            <person name="Lombard V."/>
            <person name="Morin E."/>
            <person name="Otillar R."/>
            <person name="Lindquist E.A."/>
            <person name="Sun H."/>
            <person name="LaButti K.M."/>
            <person name="Schmutz J."/>
            <person name="Jabbour D."/>
            <person name="Luo H."/>
            <person name="Baker S.E."/>
            <person name="Pisabarro A.G."/>
            <person name="Walton J.D."/>
            <person name="Blanchette R.A."/>
            <person name="Henrissat B."/>
            <person name="Martin F."/>
            <person name="Cullen D."/>
            <person name="Hibbett D.S."/>
            <person name="Grigoriev I.V."/>
        </authorList>
    </citation>
    <scope>NUCLEOTIDE SEQUENCE [LARGE SCALE GENOMIC DNA]</scope>
    <source>
        <strain evidence="2">CBS 339.88</strain>
    </source>
</reference>
<name>A0A067TDG5_GALM3</name>
<accession>A0A067TDG5</accession>
<organism evidence="1 2">
    <name type="scientific">Galerina marginata (strain CBS 339.88)</name>
    <dbReference type="NCBI Taxonomy" id="685588"/>
    <lineage>
        <taxon>Eukaryota</taxon>
        <taxon>Fungi</taxon>
        <taxon>Dikarya</taxon>
        <taxon>Basidiomycota</taxon>
        <taxon>Agaricomycotina</taxon>
        <taxon>Agaricomycetes</taxon>
        <taxon>Agaricomycetidae</taxon>
        <taxon>Agaricales</taxon>
        <taxon>Agaricineae</taxon>
        <taxon>Strophariaceae</taxon>
        <taxon>Galerina</taxon>
    </lineage>
</organism>
<gene>
    <name evidence="1" type="ORF">GALMADRAFT_136289</name>
</gene>
<dbReference type="Proteomes" id="UP000027222">
    <property type="component" value="Unassembled WGS sequence"/>
</dbReference>
<evidence type="ECO:0000313" key="1">
    <source>
        <dbReference type="EMBL" id="KDR81265.1"/>
    </source>
</evidence>
<dbReference type="EMBL" id="KL142371">
    <property type="protein sequence ID" value="KDR81265.1"/>
    <property type="molecule type" value="Genomic_DNA"/>
</dbReference>
<dbReference type="AlphaFoldDB" id="A0A067TDG5"/>
<evidence type="ECO:0000313" key="2">
    <source>
        <dbReference type="Proteomes" id="UP000027222"/>
    </source>
</evidence>
<protein>
    <submittedName>
        <fullName evidence="1">Uncharacterized protein</fullName>
    </submittedName>
</protein>